<keyword evidence="4" id="KW-0564">Palmitate</keyword>
<dbReference type="InterPro" id="IPR006059">
    <property type="entry name" value="SBP"/>
</dbReference>
<evidence type="ECO:0000256" key="5">
    <source>
        <dbReference type="ARBA" id="ARBA00023288"/>
    </source>
</evidence>
<dbReference type="RefSeq" id="WP_209970958.1">
    <property type="nucleotide sequence ID" value="NZ_JAGGLB010000004.1"/>
</dbReference>
<feature type="region of interest" description="Disordered" evidence="6">
    <location>
        <begin position="29"/>
        <end position="57"/>
    </location>
</feature>
<comment type="caution">
    <text evidence="8">The sequence shown here is derived from an EMBL/GenBank/DDBJ whole genome shotgun (WGS) entry which is preliminary data.</text>
</comment>
<evidence type="ECO:0000313" key="9">
    <source>
        <dbReference type="Proteomes" id="UP001519287"/>
    </source>
</evidence>
<dbReference type="EMBL" id="JAGGLB010000004">
    <property type="protein sequence ID" value="MBP1990163.1"/>
    <property type="molecule type" value="Genomic_DNA"/>
</dbReference>
<gene>
    <name evidence="8" type="ORF">J2Z66_001761</name>
</gene>
<evidence type="ECO:0000256" key="4">
    <source>
        <dbReference type="ARBA" id="ARBA00023139"/>
    </source>
</evidence>
<evidence type="ECO:0000313" key="8">
    <source>
        <dbReference type="EMBL" id="MBP1990163.1"/>
    </source>
</evidence>
<protein>
    <submittedName>
        <fullName evidence="8">Aldouronate transport system substrate-binding protein</fullName>
    </submittedName>
</protein>
<keyword evidence="9" id="KW-1185">Reference proteome</keyword>
<feature type="signal peptide" evidence="7">
    <location>
        <begin position="1"/>
        <end position="22"/>
    </location>
</feature>
<evidence type="ECO:0000256" key="2">
    <source>
        <dbReference type="ARBA" id="ARBA00022729"/>
    </source>
</evidence>
<organism evidence="8 9">
    <name type="scientific">Paenibacillus eucommiae</name>
    <dbReference type="NCBI Taxonomy" id="1355755"/>
    <lineage>
        <taxon>Bacteria</taxon>
        <taxon>Bacillati</taxon>
        <taxon>Bacillota</taxon>
        <taxon>Bacilli</taxon>
        <taxon>Bacillales</taxon>
        <taxon>Paenibacillaceae</taxon>
        <taxon>Paenibacillus</taxon>
    </lineage>
</organism>
<dbReference type="PROSITE" id="PS51257">
    <property type="entry name" value="PROKAR_LIPOPROTEIN"/>
    <property type="match status" value="1"/>
</dbReference>
<evidence type="ECO:0000256" key="3">
    <source>
        <dbReference type="ARBA" id="ARBA00023136"/>
    </source>
</evidence>
<keyword evidence="2 7" id="KW-0732">Signal</keyword>
<evidence type="ECO:0000256" key="6">
    <source>
        <dbReference type="SAM" id="MobiDB-lite"/>
    </source>
</evidence>
<dbReference type="Proteomes" id="UP001519287">
    <property type="component" value="Unassembled WGS sequence"/>
</dbReference>
<dbReference type="PANTHER" id="PTHR43649">
    <property type="entry name" value="ARABINOSE-BINDING PROTEIN-RELATED"/>
    <property type="match status" value="1"/>
</dbReference>
<proteinExistence type="predicted"/>
<feature type="compositionally biased region" description="Low complexity" evidence="6">
    <location>
        <begin position="34"/>
        <end position="53"/>
    </location>
</feature>
<dbReference type="InterPro" id="IPR050490">
    <property type="entry name" value="Bact_solute-bd_prot1"/>
</dbReference>
<accession>A0ABS4IRK8</accession>
<sequence>MVKVKKSLVLIVCAIMLTAILAACSKNGNEKDNASNSETPSSTSPASEQASETPGKTALLPHAGEEIVYKAFGADLNMKEDPASPIFQEYQKMLGNVKIQWDMLPFSEYDNKVKLFLSSGDVPDLMWMRDSLKNSQTYGDSGMFLDFEKYKAYMPNLQAAIAKYPAINYLLNDKGQRFALPNVMGTDYAGEGFMYNKTLLDKLGVSVPTTVEEFYAAMLTIKEKDPSVIPFLTDGGGTPGADYTLYAIANMFGTGSNNGFTPSGGDFKFDKASGKWTFDAVSDPSYKDFLEFVSNMYNDKLLDPAIVSLSSDAAKAKLQQANWAFTYNYVSVIDGAYWPVTQGKEVPIEVEPMLAPAYKGKSNYFLTVIHDGAPYWGYFASAKVKNPEVLASILDKAYEPETMDLYNWGIEGVTYTNENGKKKFADDVISGKFDFNTQRFMLSRYVGISPPLYSNDWSLAQLPITKKIASFFLKALDEGKMQPTFAYPLPSLTTEQTDQFAKIMTPIRTYVKESELKFLTGKTKIADWDKYLEEMKKFGNIDEALEIINNGKNYDLGERIITKPDEVYGAE</sequence>
<dbReference type="Gene3D" id="3.40.190.10">
    <property type="entry name" value="Periplasmic binding protein-like II"/>
    <property type="match status" value="2"/>
</dbReference>
<evidence type="ECO:0000256" key="1">
    <source>
        <dbReference type="ARBA" id="ARBA00022475"/>
    </source>
</evidence>
<reference evidence="8 9" key="1">
    <citation type="submission" date="2021-03" db="EMBL/GenBank/DDBJ databases">
        <title>Genomic Encyclopedia of Type Strains, Phase IV (KMG-IV): sequencing the most valuable type-strain genomes for metagenomic binning, comparative biology and taxonomic classification.</title>
        <authorList>
            <person name="Goeker M."/>
        </authorList>
    </citation>
    <scope>NUCLEOTIDE SEQUENCE [LARGE SCALE GENOMIC DNA]</scope>
    <source>
        <strain evidence="8 9">DSM 26048</strain>
    </source>
</reference>
<name>A0ABS4IRK8_9BACL</name>
<keyword evidence="5" id="KW-0449">Lipoprotein</keyword>
<keyword evidence="1" id="KW-1003">Cell membrane</keyword>
<evidence type="ECO:0000256" key="7">
    <source>
        <dbReference type="SAM" id="SignalP"/>
    </source>
</evidence>
<dbReference type="SUPFAM" id="SSF53850">
    <property type="entry name" value="Periplasmic binding protein-like II"/>
    <property type="match status" value="1"/>
</dbReference>
<dbReference type="PANTHER" id="PTHR43649:SF33">
    <property type="entry name" value="POLYGALACTURONAN_RHAMNOGALACTURONAN-BINDING PROTEIN YTCQ"/>
    <property type="match status" value="1"/>
</dbReference>
<keyword evidence="3" id="KW-0472">Membrane</keyword>
<feature type="chain" id="PRO_5046699851" evidence="7">
    <location>
        <begin position="23"/>
        <end position="571"/>
    </location>
</feature>
<dbReference type="Pfam" id="PF01547">
    <property type="entry name" value="SBP_bac_1"/>
    <property type="match status" value="1"/>
</dbReference>